<dbReference type="EMBL" id="ML208324">
    <property type="protein sequence ID" value="TFK69793.1"/>
    <property type="molecule type" value="Genomic_DNA"/>
</dbReference>
<reference evidence="1 2" key="1">
    <citation type="journal article" date="2019" name="Nat. Ecol. Evol.">
        <title>Megaphylogeny resolves global patterns of mushroom evolution.</title>
        <authorList>
            <person name="Varga T."/>
            <person name="Krizsan K."/>
            <person name="Foldi C."/>
            <person name="Dima B."/>
            <person name="Sanchez-Garcia M."/>
            <person name="Sanchez-Ramirez S."/>
            <person name="Szollosi G.J."/>
            <person name="Szarkandi J.G."/>
            <person name="Papp V."/>
            <person name="Albert L."/>
            <person name="Andreopoulos W."/>
            <person name="Angelini C."/>
            <person name="Antonin V."/>
            <person name="Barry K.W."/>
            <person name="Bougher N.L."/>
            <person name="Buchanan P."/>
            <person name="Buyck B."/>
            <person name="Bense V."/>
            <person name="Catcheside P."/>
            <person name="Chovatia M."/>
            <person name="Cooper J."/>
            <person name="Damon W."/>
            <person name="Desjardin D."/>
            <person name="Finy P."/>
            <person name="Geml J."/>
            <person name="Haridas S."/>
            <person name="Hughes K."/>
            <person name="Justo A."/>
            <person name="Karasinski D."/>
            <person name="Kautmanova I."/>
            <person name="Kiss B."/>
            <person name="Kocsube S."/>
            <person name="Kotiranta H."/>
            <person name="LaButti K.M."/>
            <person name="Lechner B.E."/>
            <person name="Liimatainen K."/>
            <person name="Lipzen A."/>
            <person name="Lukacs Z."/>
            <person name="Mihaltcheva S."/>
            <person name="Morgado L.N."/>
            <person name="Niskanen T."/>
            <person name="Noordeloos M.E."/>
            <person name="Ohm R.A."/>
            <person name="Ortiz-Santana B."/>
            <person name="Ovrebo C."/>
            <person name="Racz N."/>
            <person name="Riley R."/>
            <person name="Savchenko A."/>
            <person name="Shiryaev A."/>
            <person name="Soop K."/>
            <person name="Spirin V."/>
            <person name="Szebenyi C."/>
            <person name="Tomsovsky M."/>
            <person name="Tulloss R.E."/>
            <person name="Uehling J."/>
            <person name="Grigoriev I.V."/>
            <person name="Vagvolgyi C."/>
            <person name="Papp T."/>
            <person name="Martin F.M."/>
            <person name="Miettinen O."/>
            <person name="Hibbett D.S."/>
            <person name="Nagy L.G."/>
        </authorList>
    </citation>
    <scope>NUCLEOTIDE SEQUENCE [LARGE SCALE GENOMIC DNA]</scope>
    <source>
        <strain evidence="1 2">NL-1719</strain>
    </source>
</reference>
<name>A0ACD3AVL9_9AGAR</name>
<organism evidence="1 2">
    <name type="scientific">Pluteus cervinus</name>
    <dbReference type="NCBI Taxonomy" id="181527"/>
    <lineage>
        <taxon>Eukaryota</taxon>
        <taxon>Fungi</taxon>
        <taxon>Dikarya</taxon>
        <taxon>Basidiomycota</taxon>
        <taxon>Agaricomycotina</taxon>
        <taxon>Agaricomycetes</taxon>
        <taxon>Agaricomycetidae</taxon>
        <taxon>Agaricales</taxon>
        <taxon>Pluteineae</taxon>
        <taxon>Pluteaceae</taxon>
        <taxon>Pluteus</taxon>
    </lineage>
</organism>
<evidence type="ECO:0000313" key="2">
    <source>
        <dbReference type="Proteomes" id="UP000308600"/>
    </source>
</evidence>
<gene>
    <name evidence="1" type="ORF">BDN72DRAFT_839955</name>
</gene>
<proteinExistence type="predicted"/>
<sequence length="490" mass="54264">MLRICDGTTTDLASCATLGMKPKGKRELFFAFSSDTEKVAEMGLDLNSQIQPRHDRDHSVAPERDSQGNLNGTDFGGYFVDPKCSASLLWVEDILWDATREDIVTLCFHIWLFLLVVVTILNESLPHLFVGIAGHTLGTTWAGSRIVITRNLAVLYELAIVKGSCHGVDPLGSWWQARAMRAVPILVMNATAALTAIYFSIKLYEVYSVRTFGRVGSSPVAHSVYKLVLLFSVGVQLTAFFMICSTSTWLDKLLRGQTRWLATHLPLYIAAFALVALLIVPWHVFGWISVRRENRSYFLAFCIISVIFIVISGLMFASLIYRFTFETWPFFAALTVTSFMLLVSTSVLGLVCRCRFGSDFPQLLQAPEVPEGSDFTPVFVNLDALPDDVEKIGWAQVEVQKPAPIHTAPAKTYSSFFTDANRLTVKLTTTPVFLENSFDLSRLSALWTTKSQTDSSSITTTTIHGSTRRGKTPSSSGLHAPTSSAKPKPF</sequence>
<protein>
    <submittedName>
        <fullName evidence="1">Uncharacterized protein</fullName>
    </submittedName>
</protein>
<accession>A0ACD3AVL9</accession>
<dbReference type="Proteomes" id="UP000308600">
    <property type="component" value="Unassembled WGS sequence"/>
</dbReference>
<evidence type="ECO:0000313" key="1">
    <source>
        <dbReference type="EMBL" id="TFK69793.1"/>
    </source>
</evidence>
<keyword evidence="2" id="KW-1185">Reference proteome</keyword>